<feature type="domain" description="TfoX N-terminal" evidence="1">
    <location>
        <begin position="22"/>
        <end position="105"/>
    </location>
</feature>
<dbReference type="Proteomes" id="UP001610063">
    <property type="component" value="Unassembled WGS sequence"/>
</dbReference>
<dbReference type="RefSeq" id="WP_395418249.1">
    <property type="nucleotide sequence ID" value="NZ_JBIPKE010000019.1"/>
</dbReference>
<organism evidence="2 3">
    <name type="scientific">Marinoscillum luteum</name>
    <dbReference type="NCBI Taxonomy" id="861051"/>
    <lineage>
        <taxon>Bacteria</taxon>
        <taxon>Pseudomonadati</taxon>
        <taxon>Bacteroidota</taxon>
        <taxon>Cytophagia</taxon>
        <taxon>Cytophagales</taxon>
        <taxon>Reichenbachiellaceae</taxon>
        <taxon>Marinoscillum</taxon>
    </lineage>
</organism>
<evidence type="ECO:0000313" key="3">
    <source>
        <dbReference type="Proteomes" id="UP001610063"/>
    </source>
</evidence>
<dbReference type="InterPro" id="IPR007076">
    <property type="entry name" value="TfoX_N"/>
</dbReference>
<sequence length="110" mass="12542">MAFNEETAQRIRMAMDLIHSFQYTEKKMFGGLSFLYEGKMTVGVVKDDLAVRVVADKMEKVLTEPHVRPMDFTKSAMKEFVYVSANGFDTEEQLMGWINLGIEHAKSKIG</sequence>
<evidence type="ECO:0000259" key="1">
    <source>
        <dbReference type="Pfam" id="PF04993"/>
    </source>
</evidence>
<evidence type="ECO:0000313" key="2">
    <source>
        <dbReference type="EMBL" id="MFH6984819.1"/>
    </source>
</evidence>
<name>A0ABW7NDI3_9BACT</name>
<protein>
    <submittedName>
        <fullName evidence="2">TfoX/Sxy family protein</fullName>
    </submittedName>
</protein>
<dbReference type="SUPFAM" id="SSF159894">
    <property type="entry name" value="YgaC/TfoX-N like"/>
    <property type="match status" value="1"/>
</dbReference>
<keyword evidence="3" id="KW-1185">Reference proteome</keyword>
<reference evidence="2 3" key="1">
    <citation type="journal article" date="2013" name="Int. J. Syst. Evol. Microbiol.">
        <title>Marinoscillum luteum sp. nov., isolated from marine sediment.</title>
        <authorList>
            <person name="Cha I.T."/>
            <person name="Park S.J."/>
            <person name="Kim S.J."/>
            <person name="Kim J.G."/>
            <person name="Jung M.Y."/>
            <person name="Shin K.S."/>
            <person name="Kwon K.K."/>
            <person name="Yang S.H."/>
            <person name="Seo Y.S."/>
            <person name="Rhee S.K."/>
        </authorList>
    </citation>
    <scope>NUCLEOTIDE SEQUENCE [LARGE SCALE GENOMIC DNA]</scope>
    <source>
        <strain evidence="2 3">KCTC 23939</strain>
    </source>
</reference>
<accession>A0ABW7NDI3</accession>
<dbReference type="Gene3D" id="3.30.1460.30">
    <property type="entry name" value="YgaC/TfoX-N like chaperone"/>
    <property type="match status" value="1"/>
</dbReference>
<proteinExistence type="predicted"/>
<dbReference type="EMBL" id="JBIPKE010000019">
    <property type="protein sequence ID" value="MFH6984819.1"/>
    <property type="molecule type" value="Genomic_DNA"/>
</dbReference>
<comment type="caution">
    <text evidence="2">The sequence shown here is derived from an EMBL/GenBank/DDBJ whole genome shotgun (WGS) entry which is preliminary data.</text>
</comment>
<dbReference type="Pfam" id="PF04993">
    <property type="entry name" value="TfoX_N"/>
    <property type="match status" value="1"/>
</dbReference>
<gene>
    <name evidence="2" type="ORF">ACHKAR_15290</name>
</gene>